<dbReference type="SMART" id="SM00320">
    <property type="entry name" value="WD40"/>
    <property type="match status" value="3"/>
</dbReference>
<organism evidence="3 4">
    <name type="scientific">Scleroderma citrinum Foug A</name>
    <dbReference type="NCBI Taxonomy" id="1036808"/>
    <lineage>
        <taxon>Eukaryota</taxon>
        <taxon>Fungi</taxon>
        <taxon>Dikarya</taxon>
        <taxon>Basidiomycota</taxon>
        <taxon>Agaricomycotina</taxon>
        <taxon>Agaricomycetes</taxon>
        <taxon>Agaricomycetidae</taxon>
        <taxon>Boletales</taxon>
        <taxon>Sclerodermatineae</taxon>
        <taxon>Sclerodermataceae</taxon>
        <taxon>Scleroderma</taxon>
    </lineage>
</organism>
<dbReference type="InterPro" id="IPR046985">
    <property type="entry name" value="IP5"/>
</dbReference>
<dbReference type="GO" id="GO:0046856">
    <property type="term" value="P:phosphatidylinositol dephosphorylation"/>
    <property type="evidence" value="ECO:0007669"/>
    <property type="project" value="InterPro"/>
</dbReference>
<evidence type="ECO:0000256" key="1">
    <source>
        <dbReference type="SAM" id="MobiDB-lite"/>
    </source>
</evidence>
<dbReference type="SMART" id="SM00128">
    <property type="entry name" value="IPPc"/>
    <property type="match status" value="1"/>
</dbReference>
<reference evidence="4" key="2">
    <citation type="submission" date="2015-01" db="EMBL/GenBank/DDBJ databases">
        <title>Evolutionary Origins and Diversification of the Mycorrhizal Mutualists.</title>
        <authorList>
            <consortium name="DOE Joint Genome Institute"/>
            <consortium name="Mycorrhizal Genomics Consortium"/>
            <person name="Kohler A."/>
            <person name="Kuo A."/>
            <person name="Nagy L.G."/>
            <person name="Floudas D."/>
            <person name="Copeland A."/>
            <person name="Barry K.W."/>
            <person name="Cichocki N."/>
            <person name="Veneault-Fourrey C."/>
            <person name="LaButti K."/>
            <person name="Lindquist E.A."/>
            <person name="Lipzen A."/>
            <person name="Lundell T."/>
            <person name="Morin E."/>
            <person name="Murat C."/>
            <person name="Riley R."/>
            <person name="Ohm R."/>
            <person name="Sun H."/>
            <person name="Tunlid A."/>
            <person name="Henrissat B."/>
            <person name="Grigoriev I.V."/>
            <person name="Hibbett D.S."/>
            <person name="Martin F."/>
        </authorList>
    </citation>
    <scope>NUCLEOTIDE SEQUENCE [LARGE SCALE GENOMIC DNA]</scope>
    <source>
        <strain evidence="4">Foug A</strain>
    </source>
</reference>
<protein>
    <recommendedName>
        <fullName evidence="2">Inositol polyphosphate-related phosphatase domain-containing protein</fullName>
    </recommendedName>
</protein>
<dbReference type="GO" id="GO:0004439">
    <property type="term" value="F:phosphatidylinositol-4,5-bisphosphate 5-phosphatase activity"/>
    <property type="evidence" value="ECO:0007669"/>
    <property type="project" value="TreeGrafter"/>
</dbReference>
<dbReference type="Pfam" id="PF22669">
    <property type="entry name" value="Exo_endo_phos2"/>
    <property type="match status" value="1"/>
</dbReference>
<feature type="compositionally biased region" description="Low complexity" evidence="1">
    <location>
        <begin position="158"/>
        <end position="169"/>
    </location>
</feature>
<dbReference type="PANTHER" id="PTHR11200:SF240">
    <property type="entry name" value="INOSITOL POLYPHOSPHATE 5-PHOSPHATASE C9G1.10C-RELATED"/>
    <property type="match status" value="1"/>
</dbReference>
<feature type="compositionally biased region" description="Pro residues" evidence="1">
    <location>
        <begin position="25"/>
        <end position="44"/>
    </location>
</feature>
<dbReference type="OrthoDB" id="2248459at2759"/>
<dbReference type="STRING" id="1036808.A0A0C3E3G2"/>
<dbReference type="InParanoid" id="A0A0C3E3G2"/>
<dbReference type="Gene3D" id="2.130.10.10">
    <property type="entry name" value="YVTN repeat-like/Quinoprotein amine dehydrogenase"/>
    <property type="match status" value="1"/>
</dbReference>
<reference evidence="3 4" key="1">
    <citation type="submission" date="2014-04" db="EMBL/GenBank/DDBJ databases">
        <authorList>
            <consortium name="DOE Joint Genome Institute"/>
            <person name="Kuo A."/>
            <person name="Kohler A."/>
            <person name="Nagy L.G."/>
            <person name="Floudas D."/>
            <person name="Copeland A."/>
            <person name="Barry K.W."/>
            <person name="Cichocki N."/>
            <person name="Veneault-Fourrey C."/>
            <person name="LaButti K."/>
            <person name="Lindquist E.A."/>
            <person name="Lipzen A."/>
            <person name="Lundell T."/>
            <person name="Morin E."/>
            <person name="Murat C."/>
            <person name="Sun H."/>
            <person name="Tunlid A."/>
            <person name="Henrissat B."/>
            <person name="Grigoriev I.V."/>
            <person name="Hibbett D.S."/>
            <person name="Martin F."/>
            <person name="Nordberg H.P."/>
            <person name="Cantor M.N."/>
            <person name="Hua S.X."/>
        </authorList>
    </citation>
    <scope>NUCLEOTIDE SEQUENCE [LARGE SCALE GENOMIC DNA]</scope>
    <source>
        <strain evidence="3 4">Foug A</strain>
    </source>
</reference>
<dbReference type="InterPro" id="IPR001680">
    <property type="entry name" value="WD40_rpt"/>
</dbReference>
<dbReference type="EMBL" id="KN822038">
    <property type="protein sequence ID" value="KIM63014.1"/>
    <property type="molecule type" value="Genomic_DNA"/>
</dbReference>
<feature type="compositionally biased region" description="Acidic residues" evidence="1">
    <location>
        <begin position="140"/>
        <end position="149"/>
    </location>
</feature>
<feature type="region of interest" description="Disordered" evidence="1">
    <location>
        <begin position="1"/>
        <end position="169"/>
    </location>
</feature>
<feature type="compositionally biased region" description="Low complexity" evidence="1">
    <location>
        <begin position="14"/>
        <end position="24"/>
    </location>
</feature>
<dbReference type="AlphaFoldDB" id="A0A0C3E3G2"/>
<dbReference type="Gene3D" id="3.60.10.10">
    <property type="entry name" value="Endonuclease/exonuclease/phosphatase"/>
    <property type="match status" value="1"/>
</dbReference>
<feature type="compositionally biased region" description="Pro residues" evidence="1">
    <location>
        <begin position="56"/>
        <end position="67"/>
    </location>
</feature>
<dbReference type="HOGENOM" id="CLU_002027_2_0_1"/>
<dbReference type="Proteomes" id="UP000053989">
    <property type="component" value="Unassembled WGS sequence"/>
</dbReference>
<keyword evidence="4" id="KW-1185">Reference proteome</keyword>
<gene>
    <name evidence="3" type="ORF">SCLCIDRAFT_118322</name>
</gene>
<evidence type="ECO:0000259" key="2">
    <source>
        <dbReference type="SMART" id="SM00128"/>
    </source>
</evidence>
<proteinExistence type="predicted"/>
<dbReference type="InterPro" id="IPR000300">
    <property type="entry name" value="IPPc"/>
</dbReference>
<feature type="domain" description="Inositol polyphosphate-related phosphatase" evidence="2">
    <location>
        <begin position="528"/>
        <end position="875"/>
    </location>
</feature>
<dbReference type="PANTHER" id="PTHR11200">
    <property type="entry name" value="INOSITOL 5-PHOSPHATASE"/>
    <property type="match status" value="1"/>
</dbReference>
<evidence type="ECO:0000313" key="3">
    <source>
        <dbReference type="EMBL" id="KIM63014.1"/>
    </source>
</evidence>
<sequence length="911" mass="100087">MNHGDHKRTLSNGSSSSESAIPSSKPKPPPRPTIQFPPRPPPRSPNGILLDISTVIPPPLSVPPPLPSRRVSPDEGTPDTHPFAPPLPARNGANTAAIDLSSPVTERKPLGSSRLPPPPTRQIGLGDKLPPVRRPATPSSDEDSAEEEDPRVRTTDILPDSSRSSRRPPSLSCFDFSEFKIQVPAYTGQVAVAGPSVVVATNHQIKHFDLSCNDGPVWTVDTREMNLRDAKVSCLEFRAASKETDRGQYVWAGTKEGHLFEIDVRMGCMTSSKLGVHAGQVTHIFRCGQMMITIDDAGKVMAFNPDSGSGSGDVSLVFTPPRVNRIAEKQDFVKLFGGMLWTSARTDVSGTGASSLPVIRIYDPSVPGSIGRCVVPTQHVGAVTSGTLLPSHPGHVYIGHEGGFISVWDIGTVDGTPACIEVMKVSASDVLCLEGVNDRLWAGGRNGMISAYDVSHKPWVVTNCWEAHDKGLPVLKLFVDPYAIEKAGRLCVVSVGRDEQLRFWDGLLGNDWINQEILKREHSFSTFRTINVLIVSWNIDAAKPDALTTDPENVNFFQNLFQSADSPDIIAFGFQEVIDLENRKMAAKTVLLGGKKKGEEGKISEKVTSSYKRWHDRLILAVKLAMPADSPYTAVHTESLVGLFTCIFVKNAQRASLTDTAIATIKRGMGGRYGNKGAIVARLVLDDSSLCFINCHLAAGQNHVRQRNADVAAMLEEKSVFSVSDDAVKDDALAYVGGGDGSMVLDHEIVFLNGDMNYRIDQRREAVVAAIHSGELDSLLVHDQLHKEMKYNRGFRLRTFQEGPLTFAPTYKYDRRSTEFDTSEKRRTPAWCDRILWRSCDPERVVQYHYRRYEATISDHRPVSAAFAVTVKAVRHDARMREKENVQAMWAELQAALLDGAKEFYVANAVI</sequence>
<evidence type="ECO:0000313" key="4">
    <source>
        <dbReference type="Proteomes" id="UP000053989"/>
    </source>
</evidence>
<dbReference type="InterPro" id="IPR015943">
    <property type="entry name" value="WD40/YVTN_repeat-like_dom_sf"/>
</dbReference>
<dbReference type="SUPFAM" id="SSF56219">
    <property type="entry name" value="DNase I-like"/>
    <property type="match status" value="1"/>
</dbReference>
<dbReference type="SUPFAM" id="SSF50978">
    <property type="entry name" value="WD40 repeat-like"/>
    <property type="match status" value="1"/>
</dbReference>
<accession>A0A0C3E3G2</accession>
<name>A0A0C3E3G2_9AGAM</name>
<dbReference type="InterPro" id="IPR036322">
    <property type="entry name" value="WD40_repeat_dom_sf"/>
</dbReference>
<dbReference type="InterPro" id="IPR036691">
    <property type="entry name" value="Endo/exonu/phosph_ase_sf"/>
</dbReference>
<dbReference type="FunCoup" id="A0A0C3E3G2">
    <property type="interactions" value="49"/>
</dbReference>